<accession>A0A199VUI1</accession>
<dbReference type="AlphaFoldDB" id="A0A199VUI1"/>
<dbReference type="PANTHER" id="PTHR31170">
    <property type="entry name" value="BNAC04G53230D PROTEIN"/>
    <property type="match status" value="1"/>
</dbReference>
<feature type="transmembrane region" description="Helical" evidence="1">
    <location>
        <begin position="487"/>
        <end position="514"/>
    </location>
</feature>
<gene>
    <name evidence="2" type="ORF">ACMD2_09072</name>
</gene>
<sequence length="518" mass="59817">MSSEYWRFGDINNCSQQNMWPPAMAQDQGETVAIDIGDAVLSSVTSNINALHRVPMKPESFTIFRVPAHFRQRNTHLYKPRVVSIGPYGRGDRPDLRAMEQHKWRYLHDFLSRNPHNYIKRYIDEVTALEPVARRCYFERVELSTAKFVEMLLLDGCFILEFLIKWSQGDVDSVCTAGWSLPLVRGDLLLLENQIPLFVLEKLFELVTFSMDDEEIPSLMELLVNYLASRNVERPEDEIVSSNEEAEGIRDPGRILPGKAEDFHHLLHLYYRCYVPTPQTDPTESTICGTVLKWLKPSKIFASLLSHLRIKIWGSQAPAYKKRSPNTIPSATELEEAGVTFKKKGERKKNNMHSSFLDVAFHDGVLEIPFLSVENSTLSRFTNLVAFEQCSGCKEEEAYMTSYAMFMDCLIDTPADVAILHRRGFLENKLASDEELAVFFNQLSECATIDHEKHYLAGLFRDVRKYCDSRWPKWRAKLVRDYFSNPWAILSLIAAVVVLIFTFLQTFYTIFTYYHPRN</sequence>
<dbReference type="Pfam" id="PF03140">
    <property type="entry name" value="DUF247"/>
    <property type="match status" value="1"/>
</dbReference>
<dbReference type="Proteomes" id="UP000092600">
    <property type="component" value="Unassembled WGS sequence"/>
</dbReference>
<evidence type="ECO:0000313" key="2">
    <source>
        <dbReference type="EMBL" id="OAY80355.1"/>
    </source>
</evidence>
<comment type="caution">
    <text evidence="2">The sequence shown here is derived from an EMBL/GenBank/DDBJ whole genome shotgun (WGS) entry which is preliminary data.</text>
</comment>
<evidence type="ECO:0000313" key="3">
    <source>
        <dbReference type="Proteomes" id="UP000092600"/>
    </source>
</evidence>
<organism evidence="2 3">
    <name type="scientific">Ananas comosus</name>
    <name type="common">Pineapple</name>
    <name type="synonym">Ananas ananas</name>
    <dbReference type="NCBI Taxonomy" id="4615"/>
    <lineage>
        <taxon>Eukaryota</taxon>
        <taxon>Viridiplantae</taxon>
        <taxon>Streptophyta</taxon>
        <taxon>Embryophyta</taxon>
        <taxon>Tracheophyta</taxon>
        <taxon>Spermatophyta</taxon>
        <taxon>Magnoliopsida</taxon>
        <taxon>Liliopsida</taxon>
        <taxon>Poales</taxon>
        <taxon>Bromeliaceae</taxon>
        <taxon>Bromelioideae</taxon>
        <taxon>Ananas</taxon>
    </lineage>
</organism>
<name>A0A199VUI1_ANACO</name>
<dbReference type="EMBL" id="LSRQ01000888">
    <property type="protein sequence ID" value="OAY80355.1"/>
    <property type="molecule type" value="Genomic_DNA"/>
</dbReference>
<keyword evidence="1" id="KW-0472">Membrane</keyword>
<dbReference type="InterPro" id="IPR004158">
    <property type="entry name" value="DUF247_pln"/>
</dbReference>
<evidence type="ECO:0000256" key="1">
    <source>
        <dbReference type="SAM" id="Phobius"/>
    </source>
</evidence>
<keyword evidence="1" id="KW-1133">Transmembrane helix</keyword>
<reference evidence="2 3" key="1">
    <citation type="journal article" date="2016" name="DNA Res.">
        <title>The draft genome of MD-2 pineapple using hybrid error correction of long reads.</title>
        <authorList>
            <person name="Redwan R.M."/>
            <person name="Saidin A."/>
            <person name="Kumar S.V."/>
        </authorList>
    </citation>
    <scope>NUCLEOTIDE SEQUENCE [LARGE SCALE GENOMIC DNA]</scope>
    <source>
        <strain evidence="3">cv. MD2</strain>
        <tissue evidence="2">Leaf</tissue>
    </source>
</reference>
<protein>
    <submittedName>
        <fullName evidence="2">UPF0481 protein</fullName>
    </submittedName>
</protein>
<proteinExistence type="predicted"/>
<dbReference type="STRING" id="4615.A0A199VUI1"/>
<dbReference type="PANTHER" id="PTHR31170:SF25">
    <property type="entry name" value="BNAA09G04570D PROTEIN"/>
    <property type="match status" value="1"/>
</dbReference>
<keyword evidence="1" id="KW-0812">Transmembrane</keyword>